<evidence type="ECO:0000256" key="2">
    <source>
        <dbReference type="ARBA" id="ARBA00023002"/>
    </source>
</evidence>
<feature type="domain" description="NADH:flavin oxidoreductase/NADH oxidase N-terminal" evidence="4">
    <location>
        <begin position="221"/>
        <end position="431"/>
    </location>
</feature>
<dbReference type="PANTHER" id="PTHR43656">
    <property type="entry name" value="BINDING OXIDOREDUCTASE, PUTATIVE (AFU_ORTHOLOGUE AFUA_2G08260)-RELATED"/>
    <property type="match status" value="1"/>
</dbReference>
<keyword evidence="2" id="KW-0560">Oxidoreductase</keyword>
<keyword evidence="1" id="KW-0285">Flavoprotein</keyword>
<dbReference type="Gene3D" id="3.20.20.70">
    <property type="entry name" value="Aldolase class I"/>
    <property type="match status" value="1"/>
</dbReference>
<keyword evidence="6" id="KW-1185">Reference proteome</keyword>
<evidence type="ECO:0000256" key="3">
    <source>
        <dbReference type="SAM" id="MobiDB-lite"/>
    </source>
</evidence>
<dbReference type="AlphaFoldDB" id="A0A395JPI8"/>
<dbReference type="InterPro" id="IPR051799">
    <property type="entry name" value="NADH_flavin_oxidoreductase"/>
</dbReference>
<name>A0A395JPI8_9GAMM</name>
<dbReference type="InterPro" id="IPR001155">
    <property type="entry name" value="OxRdtase_FMN_N"/>
</dbReference>
<feature type="region of interest" description="Disordered" evidence="3">
    <location>
        <begin position="471"/>
        <end position="491"/>
    </location>
</feature>
<gene>
    <name evidence="5" type="ORF">DFR28_101948</name>
</gene>
<dbReference type="PANTHER" id="PTHR43656:SF2">
    <property type="entry name" value="BINDING OXIDOREDUCTASE, PUTATIVE (AFU_ORTHOLOGUE AFUA_2G08260)-RELATED"/>
    <property type="match status" value="1"/>
</dbReference>
<evidence type="ECO:0000256" key="1">
    <source>
        <dbReference type="ARBA" id="ARBA00022630"/>
    </source>
</evidence>
<dbReference type="GO" id="GO:0010181">
    <property type="term" value="F:FMN binding"/>
    <property type="evidence" value="ECO:0007669"/>
    <property type="project" value="InterPro"/>
</dbReference>
<reference evidence="5 6" key="1">
    <citation type="submission" date="2018-06" db="EMBL/GenBank/DDBJ databases">
        <title>Genomic Encyclopedia of Type Strains, Phase IV (KMG-IV): sequencing the most valuable type-strain genomes for metagenomic binning, comparative biology and taxonomic classification.</title>
        <authorList>
            <person name="Goeker M."/>
        </authorList>
    </citation>
    <scope>NUCLEOTIDE SEQUENCE [LARGE SCALE GENOMIC DNA]</scope>
    <source>
        <strain evidence="5 6">DSM 24032</strain>
    </source>
</reference>
<accession>A0A395JPI8</accession>
<dbReference type="InterPro" id="IPR013785">
    <property type="entry name" value="Aldolase_TIM"/>
</dbReference>
<dbReference type="GO" id="GO:0016491">
    <property type="term" value="F:oxidoreductase activity"/>
    <property type="evidence" value="ECO:0007669"/>
    <property type="project" value="UniProtKB-KW"/>
</dbReference>
<sequence>MQLYMWKPEERIRYQPIDCQWPTQEQAANSPVFQTIAIGPIRLAQKTWIPAMVPWRSNVAGEVTEDVIQWYERYAQGQPGAIVIEATGIRDVPSGPLLRISHDRYIDGLSELVKRVKAASNNQTKVLIQIIDFLAIKRRPNRDAFLTRFLKITPQHIAKLNAPDLSEEELRQRLIALPDDELKDVLNQREYSQLSHGYREYVTDLDLPHIAELPAVLPDLFASAASRAAKAGFDGIELHYAHAYTMASFLSAKNNRTDGYGGSREARIKLPIEVFNSVRKAVGPEVAVGCRFLTNECIDSGSDLEDACYYAVEFAKAGMDFLSLSRGGKFDDAKQPKVGAAAYPYTGPSGYECMPGHISDEFGPFGRNIEPTNAVRAAVVAAGYTTPVVCAGGIHNFEQAEQLLIENQADIVGMARQAMADPDWFRKVKSGNGNQVKLCEYTNYCEGLDQKHKQVTCQLWDREKLDEPNIRMSHDGKRRLVAPTWNPETKS</sequence>
<dbReference type="Pfam" id="PF00724">
    <property type="entry name" value="Oxidored_FMN"/>
    <property type="match status" value="1"/>
</dbReference>
<evidence type="ECO:0000313" key="6">
    <source>
        <dbReference type="Proteomes" id="UP000253083"/>
    </source>
</evidence>
<evidence type="ECO:0000259" key="4">
    <source>
        <dbReference type="Pfam" id="PF00724"/>
    </source>
</evidence>
<dbReference type="Proteomes" id="UP000253083">
    <property type="component" value="Unassembled WGS sequence"/>
</dbReference>
<dbReference type="EMBL" id="QNRT01000001">
    <property type="protein sequence ID" value="RBP53561.1"/>
    <property type="molecule type" value="Genomic_DNA"/>
</dbReference>
<dbReference type="InParanoid" id="A0A395JPI8"/>
<comment type="caution">
    <text evidence="5">The sequence shown here is derived from an EMBL/GenBank/DDBJ whole genome shotgun (WGS) entry which is preliminary data.</text>
</comment>
<organism evidence="5 6">
    <name type="scientific">Arenicella xantha</name>
    <dbReference type="NCBI Taxonomy" id="644221"/>
    <lineage>
        <taxon>Bacteria</taxon>
        <taxon>Pseudomonadati</taxon>
        <taxon>Pseudomonadota</taxon>
        <taxon>Gammaproteobacteria</taxon>
        <taxon>Arenicellales</taxon>
        <taxon>Arenicellaceae</taxon>
        <taxon>Arenicella</taxon>
    </lineage>
</organism>
<protein>
    <submittedName>
        <fullName evidence="5">2,4-dienoyl-CoA reductase-like NADH-dependent reductase (Old Yellow Enzyme family)</fullName>
    </submittedName>
</protein>
<proteinExistence type="predicted"/>
<dbReference type="SUPFAM" id="SSF51395">
    <property type="entry name" value="FMN-linked oxidoreductases"/>
    <property type="match status" value="1"/>
</dbReference>
<evidence type="ECO:0000313" key="5">
    <source>
        <dbReference type="EMBL" id="RBP53561.1"/>
    </source>
</evidence>